<comment type="caution">
    <text evidence="1">The sequence shown here is derived from an EMBL/GenBank/DDBJ whole genome shotgun (WGS) entry which is preliminary data.</text>
</comment>
<proteinExistence type="predicted"/>
<evidence type="ECO:0000313" key="1">
    <source>
        <dbReference type="EMBL" id="RVD92163.1"/>
    </source>
</evidence>
<reference evidence="1 2" key="1">
    <citation type="submission" date="2018-10" db="EMBL/GenBank/DDBJ databases">
        <title>Draft genome sequence of the microsporidian Tubulinosema ratisbonensis.</title>
        <authorList>
            <person name="Polonais V."/>
            <person name="Peyretaillade E."/>
            <person name="Niehus S."/>
            <person name="Wawrzyniak I."/>
            <person name="Franchet A."/>
            <person name="Gaspin C."/>
            <person name="Reichstadt M."/>
            <person name="Belser C."/>
            <person name="Labadie K."/>
            <person name="Delbac F."/>
            <person name="Ferrandon D."/>
        </authorList>
    </citation>
    <scope>NUCLEOTIDE SEQUENCE [LARGE SCALE GENOMIC DNA]</scope>
    <source>
        <strain evidence="1 2">Franzen</strain>
    </source>
</reference>
<keyword evidence="2" id="KW-1185">Reference proteome</keyword>
<dbReference type="Proteomes" id="UP000282876">
    <property type="component" value="Unassembled WGS sequence"/>
</dbReference>
<accession>A0A437ALS9</accession>
<organism evidence="1 2">
    <name type="scientific">Tubulinosema ratisbonensis</name>
    <dbReference type="NCBI Taxonomy" id="291195"/>
    <lineage>
        <taxon>Eukaryota</taxon>
        <taxon>Fungi</taxon>
        <taxon>Fungi incertae sedis</taxon>
        <taxon>Microsporidia</taxon>
        <taxon>Tubulinosematoidea</taxon>
        <taxon>Tubulinosematidae</taxon>
        <taxon>Tubulinosema</taxon>
    </lineage>
</organism>
<protein>
    <submittedName>
        <fullName evidence="1">Uncharacterized protein</fullName>
    </submittedName>
</protein>
<evidence type="ECO:0000313" key="2">
    <source>
        <dbReference type="Proteomes" id="UP000282876"/>
    </source>
</evidence>
<dbReference type="VEuPathDB" id="MicrosporidiaDB:TUBRATIS_13430"/>
<dbReference type="AlphaFoldDB" id="A0A437ALS9"/>
<sequence length="114" mass="12959">MKSLNLQGAKHLLSLMKTKTDVDQISMTLGISHSSVYKWMNKLGRIHYVETRVGECFRPLMPKRKEFATKIVELSKVIAGDCSLTQKGNKKVRREASSYLSVSFIENIKKNANK</sequence>
<gene>
    <name evidence="1" type="ORF">TUBRATIS_13430</name>
</gene>
<name>A0A437ALS9_9MICR</name>
<dbReference type="EMBL" id="RCSS01000292">
    <property type="protein sequence ID" value="RVD92163.1"/>
    <property type="molecule type" value="Genomic_DNA"/>
</dbReference>